<dbReference type="SUPFAM" id="SSF53927">
    <property type="entry name" value="Cytidine deaminase-like"/>
    <property type="match status" value="1"/>
</dbReference>
<gene>
    <name evidence="10 13" type="primary">purH</name>
    <name evidence="13" type="ORF">ISALK_03080</name>
</gene>
<dbReference type="FunFam" id="3.40.140.20:FF:000001">
    <property type="entry name" value="Bifunctional purine biosynthesis protein PurH"/>
    <property type="match status" value="1"/>
</dbReference>
<accession>A0AA43XJR6</accession>
<dbReference type="PIRSF" id="PIRSF000414">
    <property type="entry name" value="AICARFT_IMPCHas"/>
    <property type="match status" value="1"/>
</dbReference>
<protein>
    <recommendedName>
        <fullName evidence="10">Bifunctional purine biosynthesis protein PurH</fullName>
    </recommendedName>
    <domain>
        <recommendedName>
            <fullName evidence="10">Phosphoribosylaminoimidazolecarboxamide formyltransferase</fullName>
            <ecNumber evidence="10">2.1.2.3</ecNumber>
        </recommendedName>
        <alternativeName>
            <fullName evidence="10">AICAR transformylase</fullName>
        </alternativeName>
    </domain>
    <domain>
        <recommendedName>
            <fullName evidence="10">IMP cyclohydrolase</fullName>
            <ecNumber evidence="10">3.5.4.10</ecNumber>
        </recommendedName>
        <alternativeName>
            <fullName evidence="10">ATIC</fullName>
        </alternativeName>
        <alternativeName>
            <fullName evidence="10">IMP synthase</fullName>
        </alternativeName>
        <alternativeName>
            <fullName evidence="10">Inosinicase</fullName>
        </alternativeName>
    </domain>
</protein>
<dbReference type="InterPro" id="IPR016193">
    <property type="entry name" value="Cytidine_deaminase-like"/>
</dbReference>
<dbReference type="SUPFAM" id="SSF52335">
    <property type="entry name" value="Methylglyoxal synthase-like"/>
    <property type="match status" value="1"/>
</dbReference>
<dbReference type="SMART" id="SM00798">
    <property type="entry name" value="AICARFT_IMPCHas"/>
    <property type="match status" value="1"/>
</dbReference>
<feature type="region of interest" description="Disordered" evidence="11">
    <location>
        <begin position="203"/>
        <end position="226"/>
    </location>
</feature>
<dbReference type="InterPro" id="IPR011607">
    <property type="entry name" value="MGS-like_dom"/>
</dbReference>
<dbReference type="PANTHER" id="PTHR11692">
    <property type="entry name" value="BIFUNCTIONAL PURINE BIOSYNTHESIS PROTEIN PURH"/>
    <property type="match status" value="1"/>
</dbReference>
<evidence type="ECO:0000313" key="13">
    <source>
        <dbReference type="EMBL" id="NBG87474.1"/>
    </source>
</evidence>
<dbReference type="NCBIfam" id="TIGR00355">
    <property type="entry name" value="purH"/>
    <property type="match status" value="1"/>
</dbReference>
<dbReference type="GO" id="GO:0006189">
    <property type="term" value="P:'de novo' IMP biosynthetic process"/>
    <property type="evidence" value="ECO:0007669"/>
    <property type="project" value="UniProtKB-UniRule"/>
</dbReference>
<comment type="pathway">
    <text evidence="2 10">Purine metabolism; IMP biosynthesis via de novo pathway; 5-formamido-1-(5-phospho-D-ribosyl)imidazole-4-carboxamide from 5-amino-1-(5-phospho-D-ribosyl)imidazole-4-carboxamide (10-formyl THF route): step 1/1.</text>
</comment>
<evidence type="ECO:0000256" key="9">
    <source>
        <dbReference type="ARBA" id="ARBA00050687"/>
    </source>
</evidence>
<dbReference type="Pfam" id="PF01808">
    <property type="entry name" value="AICARFT_IMPCHas"/>
    <property type="match status" value="1"/>
</dbReference>
<dbReference type="GO" id="GO:0005829">
    <property type="term" value="C:cytosol"/>
    <property type="evidence" value="ECO:0007669"/>
    <property type="project" value="TreeGrafter"/>
</dbReference>
<dbReference type="CDD" id="cd01421">
    <property type="entry name" value="IMPCH"/>
    <property type="match status" value="1"/>
</dbReference>
<dbReference type="FunFam" id="3.40.50.1380:FF:000001">
    <property type="entry name" value="Bifunctional purine biosynthesis protein PurH"/>
    <property type="match status" value="1"/>
</dbReference>
<evidence type="ECO:0000256" key="10">
    <source>
        <dbReference type="HAMAP-Rule" id="MF_00139"/>
    </source>
</evidence>
<dbReference type="NCBIfam" id="NF002049">
    <property type="entry name" value="PRK00881.1"/>
    <property type="match status" value="1"/>
</dbReference>
<keyword evidence="14" id="KW-1185">Reference proteome</keyword>
<dbReference type="InterPro" id="IPR002695">
    <property type="entry name" value="PurH-like"/>
</dbReference>
<evidence type="ECO:0000256" key="3">
    <source>
        <dbReference type="ARBA" id="ARBA00007667"/>
    </source>
</evidence>
<dbReference type="EC" id="2.1.2.3" evidence="10"/>
<evidence type="ECO:0000256" key="1">
    <source>
        <dbReference type="ARBA" id="ARBA00004844"/>
    </source>
</evidence>
<comment type="pathway">
    <text evidence="1 10">Purine metabolism; IMP biosynthesis via de novo pathway; IMP from 5-formamido-1-(5-phospho-D-ribosyl)imidazole-4-carboxamide: step 1/1.</text>
</comment>
<comment type="catalytic activity">
    <reaction evidence="8 10">
        <text>(6R)-10-formyltetrahydrofolate + 5-amino-1-(5-phospho-beta-D-ribosyl)imidazole-4-carboxamide = 5-formamido-1-(5-phospho-D-ribosyl)imidazole-4-carboxamide + (6S)-5,6,7,8-tetrahydrofolate</text>
        <dbReference type="Rhea" id="RHEA:22192"/>
        <dbReference type="ChEBI" id="CHEBI:57453"/>
        <dbReference type="ChEBI" id="CHEBI:58467"/>
        <dbReference type="ChEBI" id="CHEBI:58475"/>
        <dbReference type="ChEBI" id="CHEBI:195366"/>
        <dbReference type="EC" id="2.1.2.3"/>
    </reaction>
</comment>
<keyword evidence="4 10" id="KW-0808">Transferase</keyword>
<organism evidence="13 14">
    <name type="scientific">Isachenkonia alkalipeptolytica</name>
    <dbReference type="NCBI Taxonomy" id="2565777"/>
    <lineage>
        <taxon>Bacteria</taxon>
        <taxon>Bacillati</taxon>
        <taxon>Bacillota</taxon>
        <taxon>Clostridia</taxon>
        <taxon>Eubacteriales</taxon>
        <taxon>Clostridiaceae</taxon>
        <taxon>Isachenkonia</taxon>
    </lineage>
</organism>
<dbReference type="AlphaFoldDB" id="A0AA43XJR6"/>
<dbReference type="PANTHER" id="PTHR11692:SF0">
    <property type="entry name" value="BIFUNCTIONAL PURINE BIOSYNTHESIS PROTEIN ATIC"/>
    <property type="match status" value="1"/>
</dbReference>
<name>A0AA43XJR6_9CLOT</name>
<comment type="catalytic activity">
    <reaction evidence="9 10">
        <text>IMP + H2O = 5-formamido-1-(5-phospho-D-ribosyl)imidazole-4-carboxamide</text>
        <dbReference type="Rhea" id="RHEA:18445"/>
        <dbReference type="ChEBI" id="CHEBI:15377"/>
        <dbReference type="ChEBI" id="CHEBI:58053"/>
        <dbReference type="ChEBI" id="CHEBI:58467"/>
        <dbReference type="EC" id="3.5.4.10"/>
    </reaction>
</comment>
<evidence type="ECO:0000256" key="11">
    <source>
        <dbReference type="SAM" id="MobiDB-lite"/>
    </source>
</evidence>
<evidence type="ECO:0000256" key="6">
    <source>
        <dbReference type="ARBA" id="ARBA00022801"/>
    </source>
</evidence>
<dbReference type="RefSeq" id="WP_160718923.1">
    <property type="nucleotide sequence ID" value="NZ_SUMG01000002.1"/>
</dbReference>
<comment type="domain">
    <text evidence="10">The IMP cyclohydrolase activity resides in the N-terminal region.</text>
</comment>
<comment type="similarity">
    <text evidence="3 10">Belongs to the PurH family.</text>
</comment>
<evidence type="ECO:0000313" key="14">
    <source>
        <dbReference type="Proteomes" id="UP000449710"/>
    </source>
</evidence>
<feature type="domain" description="MGS-like" evidence="12">
    <location>
        <begin position="1"/>
        <end position="144"/>
    </location>
</feature>
<dbReference type="Proteomes" id="UP000449710">
    <property type="component" value="Unassembled WGS sequence"/>
</dbReference>
<evidence type="ECO:0000256" key="8">
    <source>
        <dbReference type="ARBA" id="ARBA00050488"/>
    </source>
</evidence>
<keyword evidence="5 10" id="KW-0658">Purine biosynthesis</keyword>
<proteinExistence type="inferred from homology"/>
<evidence type="ECO:0000256" key="5">
    <source>
        <dbReference type="ARBA" id="ARBA00022755"/>
    </source>
</evidence>
<dbReference type="Gene3D" id="3.40.140.20">
    <property type="match status" value="2"/>
</dbReference>
<keyword evidence="7 10" id="KW-0511">Multifunctional enzyme</keyword>
<dbReference type="Gene3D" id="3.40.50.1380">
    <property type="entry name" value="Methylglyoxal synthase-like domain"/>
    <property type="match status" value="1"/>
</dbReference>
<evidence type="ECO:0000256" key="2">
    <source>
        <dbReference type="ARBA" id="ARBA00004954"/>
    </source>
</evidence>
<dbReference type="InterPro" id="IPR024051">
    <property type="entry name" value="AICAR_Tfase_dup_dom_sf"/>
</dbReference>
<dbReference type="EC" id="3.5.4.10" evidence="10"/>
<dbReference type="FunFam" id="3.40.140.20:FF:000002">
    <property type="entry name" value="Bifunctional purine biosynthesis protein PurH"/>
    <property type="match status" value="1"/>
</dbReference>
<dbReference type="PROSITE" id="PS51855">
    <property type="entry name" value="MGS"/>
    <property type="match status" value="1"/>
</dbReference>
<dbReference type="GO" id="GO:0004643">
    <property type="term" value="F:phosphoribosylaminoimidazolecarboxamide formyltransferase activity"/>
    <property type="evidence" value="ECO:0007669"/>
    <property type="project" value="UniProtKB-UniRule"/>
</dbReference>
<comment type="caution">
    <text evidence="13">The sequence shown here is derived from an EMBL/GenBank/DDBJ whole genome shotgun (WGS) entry which is preliminary data.</text>
</comment>
<keyword evidence="6 10" id="KW-0378">Hydrolase</keyword>
<dbReference type="HAMAP" id="MF_00139">
    <property type="entry name" value="PurH"/>
    <property type="match status" value="1"/>
</dbReference>
<sequence length="548" mass="60582">MKRALISVSDKDGILDFARGLSKEGIEILSTGGTAKLLREGGLTVKDVSEVTGFPECLDGRVKTLHPKVHGGILAKRGDEDHQKTLKDLEIDAIDLVVINLYPFKETIAKEAVSLEEAIENIDIGGPTMLRSAAKNFEDVTVVTDRRDYDRVLKEIQKRGDTSLVTRYELALKVFRETAYYDGLIAEHLGKNMKKHLEEHIGKGNTEKGMAAGETDQGDEADSTHKADKAYPEDFAFPEKLTLPYEKVMDLRYGENPHQKAAFYREAGNVPGSLVHAEQLQGKALSFNNLNDTQGALELLKEFEKPTAVAVKHTNPCGVASNETIEKAFEKCYAADPKSIFGGIVALNREVDESTAREMEEIFLEVVVAPGFSREALEVFKTKKNLRILQLPDILQRERGMDIKKVSGGLLVQDKDRDLISDSKIVTEKAPGDEEMKDLEFAYKVAKHVKSNGVVIAKDQQTLAIGPGQTSRIWALDNAIRNVEHDLAGSVLASDAFFPFDDCVMKAKEQGISAIIQPGGSLKDEDSIQCCDRYGISMVFTGMRHFKH</sequence>
<dbReference type="SMART" id="SM00851">
    <property type="entry name" value="MGS"/>
    <property type="match status" value="1"/>
</dbReference>
<evidence type="ECO:0000256" key="4">
    <source>
        <dbReference type="ARBA" id="ARBA00022679"/>
    </source>
</evidence>
<dbReference type="Pfam" id="PF02142">
    <property type="entry name" value="MGS"/>
    <property type="match status" value="1"/>
</dbReference>
<dbReference type="GO" id="GO:0003937">
    <property type="term" value="F:IMP cyclohydrolase activity"/>
    <property type="evidence" value="ECO:0007669"/>
    <property type="project" value="UniProtKB-UniRule"/>
</dbReference>
<dbReference type="EMBL" id="SUMG01000002">
    <property type="protein sequence ID" value="NBG87474.1"/>
    <property type="molecule type" value="Genomic_DNA"/>
</dbReference>
<evidence type="ECO:0000259" key="12">
    <source>
        <dbReference type="PROSITE" id="PS51855"/>
    </source>
</evidence>
<reference evidence="13 14" key="1">
    <citation type="submission" date="2019-04" db="EMBL/GenBank/DDBJ databases">
        <title>Isachenkonia alkalipeptolytica gen. nov. sp. nov. a new anaerobic, alkiliphilic organothrophic bacterium capable to reduce synthesized ferrihydrite isolated from a soda lake.</title>
        <authorList>
            <person name="Toshchakov S.V."/>
            <person name="Zavarzina D.G."/>
            <person name="Zhilina T.N."/>
            <person name="Kostrikina N.A."/>
            <person name="Kublanov I.V."/>
        </authorList>
    </citation>
    <scope>NUCLEOTIDE SEQUENCE [LARGE SCALE GENOMIC DNA]</scope>
    <source>
        <strain evidence="13 14">Z-1701</strain>
    </source>
</reference>
<dbReference type="InterPro" id="IPR036914">
    <property type="entry name" value="MGS-like_dom_sf"/>
</dbReference>
<evidence type="ECO:0000256" key="7">
    <source>
        <dbReference type="ARBA" id="ARBA00023268"/>
    </source>
</evidence>